<accession>A0A1F5JLU5</accession>
<gene>
    <name evidence="7" type="ORF">A2867_00205</name>
</gene>
<dbReference type="GO" id="GO:0015627">
    <property type="term" value="C:type II protein secretion system complex"/>
    <property type="evidence" value="ECO:0007669"/>
    <property type="project" value="InterPro"/>
</dbReference>
<dbReference type="AlphaFoldDB" id="A0A1F5JLU5"/>
<evidence type="ECO:0000256" key="3">
    <source>
        <dbReference type="ARBA" id="ARBA00022692"/>
    </source>
</evidence>
<comment type="subcellular location">
    <subcellularLocation>
        <location evidence="1">Membrane</location>
        <topology evidence="1">Single-pass membrane protein</topology>
    </subcellularLocation>
</comment>
<evidence type="ECO:0000256" key="5">
    <source>
        <dbReference type="ARBA" id="ARBA00023136"/>
    </source>
</evidence>
<evidence type="ECO:0000256" key="6">
    <source>
        <dbReference type="SAM" id="Phobius"/>
    </source>
</evidence>
<evidence type="ECO:0000256" key="1">
    <source>
        <dbReference type="ARBA" id="ARBA00004167"/>
    </source>
</evidence>
<dbReference type="EMBL" id="MFCP01000004">
    <property type="protein sequence ID" value="OGE29569.1"/>
    <property type="molecule type" value="Genomic_DNA"/>
</dbReference>
<dbReference type="SUPFAM" id="SSF54523">
    <property type="entry name" value="Pili subunits"/>
    <property type="match status" value="1"/>
</dbReference>
<dbReference type="Proteomes" id="UP000177555">
    <property type="component" value="Unassembled WGS sequence"/>
</dbReference>
<proteinExistence type="predicted"/>
<dbReference type="PROSITE" id="PS00409">
    <property type="entry name" value="PROKAR_NTER_METHYL"/>
    <property type="match status" value="1"/>
</dbReference>
<comment type="caution">
    <text evidence="7">The sequence shown here is derived from an EMBL/GenBank/DDBJ whole genome shotgun (WGS) entry which is preliminary data.</text>
</comment>
<sequence length="149" mass="16321">MKLMSRCRSGFTLIELLITISIIAVLSLIGLVIYSSVLKQGRDSKRQSDLRSIQSALEQYFADQFDYPSAITFNGGALSAGGRTYLNTIPSDPQSSPNYCYLALPNNPCDNSSTNKCTSYKLYAKLESQPNGSYSCGSVSTYNLEFTPP</sequence>
<dbReference type="Gene3D" id="3.30.700.10">
    <property type="entry name" value="Glycoprotein, Type 4 Pilin"/>
    <property type="match status" value="1"/>
</dbReference>
<evidence type="ECO:0000256" key="4">
    <source>
        <dbReference type="ARBA" id="ARBA00022989"/>
    </source>
</evidence>
<evidence type="ECO:0000256" key="2">
    <source>
        <dbReference type="ARBA" id="ARBA00022481"/>
    </source>
</evidence>
<dbReference type="NCBIfam" id="TIGR02532">
    <property type="entry name" value="IV_pilin_GFxxxE"/>
    <property type="match status" value="1"/>
</dbReference>
<feature type="transmembrane region" description="Helical" evidence="6">
    <location>
        <begin position="12"/>
        <end position="34"/>
    </location>
</feature>
<dbReference type="InterPro" id="IPR000983">
    <property type="entry name" value="Bac_GSPG_pilin"/>
</dbReference>
<dbReference type="PANTHER" id="PTHR30093">
    <property type="entry name" value="GENERAL SECRETION PATHWAY PROTEIN G"/>
    <property type="match status" value="1"/>
</dbReference>
<organism evidence="7 8">
    <name type="scientific">Candidatus Daviesbacteria bacterium RIFCSPHIGHO2_01_FULL_40_11</name>
    <dbReference type="NCBI Taxonomy" id="1797762"/>
    <lineage>
        <taxon>Bacteria</taxon>
        <taxon>Candidatus Daviesiibacteriota</taxon>
    </lineage>
</organism>
<dbReference type="PANTHER" id="PTHR30093:SF44">
    <property type="entry name" value="TYPE II SECRETION SYSTEM CORE PROTEIN G"/>
    <property type="match status" value="1"/>
</dbReference>
<dbReference type="InterPro" id="IPR012902">
    <property type="entry name" value="N_methyl_site"/>
</dbReference>
<name>A0A1F5JLU5_9BACT</name>
<evidence type="ECO:0000313" key="7">
    <source>
        <dbReference type="EMBL" id="OGE29569.1"/>
    </source>
</evidence>
<dbReference type="InterPro" id="IPR045584">
    <property type="entry name" value="Pilin-like"/>
</dbReference>
<dbReference type="GO" id="GO:0016020">
    <property type="term" value="C:membrane"/>
    <property type="evidence" value="ECO:0007669"/>
    <property type="project" value="UniProtKB-SubCell"/>
</dbReference>
<protein>
    <recommendedName>
        <fullName evidence="9">Type II secretion system protein GspG C-terminal domain-containing protein</fullName>
    </recommendedName>
</protein>
<dbReference type="PRINTS" id="PR00813">
    <property type="entry name" value="BCTERIALGSPG"/>
</dbReference>
<evidence type="ECO:0008006" key="9">
    <source>
        <dbReference type="Google" id="ProtNLM"/>
    </source>
</evidence>
<reference evidence="7 8" key="1">
    <citation type="journal article" date="2016" name="Nat. Commun.">
        <title>Thousands of microbial genomes shed light on interconnected biogeochemical processes in an aquifer system.</title>
        <authorList>
            <person name="Anantharaman K."/>
            <person name="Brown C.T."/>
            <person name="Hug L.A."/>
            <person name="Sharon I."/>
            <person name="Castelle C.J."/>
            <person name="Probst A.J."/>
            <person name="Thomas B.C."/>
            <person name="Singh A."/>
            <person name="Wilkins M.J."/>
            <person name="Karaoz U."/>
            <person name="Brodie E.L."/>
            <person name="Williams K.H."/>
            <person name="Hubbard S.S."/>
            <person name="Banfield J.F."/>
        </authorList>
    </citation>
    <scope>NUCLEOTIDE SEQUENCE [LARGE SCALE GENOMIC DNA]</scope>
</reference>
<keyword evidence="5 6" id="KW-0472">Membrane</keyword>
<keyword evidence="3 6" id="KW-0812">Transmembrane</keyword>
<keyword evidence="2" id="KW-0488">Methylation</keyword>
<evidence type="ECO:0000313" key="8">
    <source>
        <dbReference type="Proteomes" id="UP000177555"/>
    </source>
</evidence>
<dbReference type="GO" id="GO:0015628">
    <property type="term" value="P:protein secretion by the type II secretion system"/>
    <property type="evidence" value="ECO:0007669"/>
    <property type="project" value="InterPro"/>
</dbReference>
<dbReference type="Pfam" id="PF07963">
    <property type="entry name" value="N_methyl"/>
    <property type="match status" value="1"/>
</dbReference>
<keyword evidence="4 6" id="KW-1133">Transmembrane helix</keyword>